<dbReference type="InterPro" id="IPR000192">
    <property type="entry name" value="Aminotrans_V_dom"/>
</dbReference>
<comment type="similarity">
    <text evidence="2">Belongs to the class-V pyridoxal-phosphate-dependent aminotransferase family. NifS/IscS subfamily.</text>
</comment>
<evidence type="ECO:0000313" key="6">
    <source>
        <dbReference type="EMBL" id="PWK84904.1"/>
    </source>
</evidence>
<evidence type="ECO:0000313" key="7">
    <source>
        <dbReference type="Proteomes" id="UP000246005"/>
    </source>
</evidence>
<feature type="domain" description="Aminotransferase class V" evidence="5">
    <location>
        <begin position="12"/>
        <end position="285"/>
    </location>
</feature>
<dbReference type="GO" id="GO:0031071">
    <property type="term" value="F:cysteine desulfurase activity"/>
    <property type="evidence" value="ECO:0007669"/>
    <property type="project" value="UniProtKB-EC"/>
</dbReference>
<protein>
    <submittedName>
        <fullName evidence="6">Cysteine sulfinate desulfinase/cysteine desulfurase-like protein</fullName>
    </submittedName>
</protein>
<dbReference type="AlphaFoldDB" id="A0A316HW79"/>
<accession>A0A316HW79</accession>
<reference evidence="6 7" key="1">
    <citation type="submission" date="2018-05" db="EMBL/GenBank/DDBJ databases">
        <title>Genomic Encyclopedia of Type Strains, Phase IV (KMG-IV): sequencing the most valuable type-strain genomes for metagenomic binning, comparative biology and taxonomic classification.</title>
        <authorList>
            <person name="Goeker M."/>
        </authorList>
    </citation>
    <scope>NUCLEOTIDE SEQUENCE [LARGE SCALE GENOMIC DNA]</scope>
    <source>
        <strain evidence="6 7">DSM 45480</strain>
    </source>
</reference>
<comment type="caution">
    <text evidence="6">The sequence shown here is derived from an EMBL/GenBank/DDBJ whole genome shotgun (WGS) entry which is preliminary data.</text>
</comment>
<name>A0A316HW79_9PSEU</name>
<proteinExistence type="inferred from homology"/>
<dbReference type="Gene3D" id="3.90.1150.10">
    <property type="entry name" value="Aspartate Aminotransferase, domain 1"/>
    <property type="match status" value="1"/>
</dbReference>
<gene>
    <name evidence="6" type="ORF">C8D88_107111</name>
</gene>
<feature type="region of interest" description="Disordered" evidence="4">
    <location>
        <begin position="285"/>
        <end position="342"/>
    </location>
</feature>
<dbReference type="Gene3D" id="3.40.640.10">
    <property type="entry name" value="Type I PLP-dependent aspartate aminotransferase-like (Major domain)"/>
    <property type="match status" value="1"/>
</dbReference>
<dbReference type="Gene3D" id="1.10.260.50">
    <property type="match status" value="1"/>
</dbReference>
<evidence type="ECO:0000256" key="4">
    <source>
        <dbReference type="SAM" id="MobiDB-lite"/>
    </source>
</evidence>
<feature type="compositionally biased region" description="Low complexity" evidence="4">
    <location>
        <begin position="302"/>
        <end position="322"/>
    </location>
</feature>
<dbReference type="PANTHER" id="PTHR11601:SF34">
    <property type="entry name" value="CYSTEINE DESULFURASE"/>
    <property type="match status" value="1"/>
</dbReference>
<comment type="cofactor">
    <cofactor evidence="1">
        <name>pyridoxal 5'-phosphate</name>
        <dbReference type="ChEBI" id="CHEBI:597326"/>
    </cofactor>
</comment>
<evidence type="ECO:0000256" key="2">
    <source>
        <dbReference type="ARBA" id="ARBA00006490"/>
    </source>
</evidence>
<dbReference type="InterPro" id="IPR015424">
    <property type="entry name" value="PyrdxlP-dep_Trfase"/>
</dbReference>
<dbReference type="Pfam" id="PF00266">
    <property type="entry name" value="Aminotran_5"/>
    <property type="match status" value="1"/>
</dbReference>
<dbReference type="Proteomes" id="UP000246005">
    <property type="component" value="Unassembled WGS sequence"/>
</dbReference>
<feature type="compositionally biased region" description="Basic and acidic residues" evidence="4">
    <location>
        <begin position="390"/>
        <end position="399"/>
    </location>
</feature>
<dbReference type="InterPro" id="IPR015422">
    <property type="entry name" value="PyrdxlP-dep_Trfase_small"/>
</dbReference>
<dbReference type="EMBL" id="QGHB01000007">
    <property type="protein sequence ID" value="PWK84904.1"/>
    <property type="molecule type" value="Genomic_DNA"/>
</dbReference>
<feature type="compositionally biased region" description="Low complexity" evidence="4">
    <location>
        <begin position="331"/>
        <end position="340"/>
    </location>
</feature>
<evidence type="ECO:0000256" key="3">
    <source>
        <dbReference type="ARBA" id="ARBA00050776"/>
    </source>
</evidence>
<comment type="catalytic activity">
    <reaction evidence="3">
        <text>(sulfur carrier)-H + L-cysteine = (sulfur carrier)-SH + L-alanine</text>
        <dbReference type="Rhea" id="RHEA:43892"/>
        <dbReference type="Rhea" id="RHEA-COMP:14737"/>
        <dbReference type="Rhea" id="RHEA-COMP:14739"/>
        <dbReference type="ChEBI" id="CHEBI:29917"/>
        <dbReference type="ChEBI" id="CHEBI:35235"/>
        <dbReference type="ChEBI" id="CHEBI:57972"/>
        <dbReference type="ChEBI" id="CHEBI:64428"/>
        <dbReference type="EC" id="2.8.1.7"/>
    </reaction>
</comment>
<organism evidence="6 7">
    <name type="scientific">Lentzea atacamensis</name>
    <dbReference type="NCBI Taxonomy" id="531938"/>
    <lineage>
        <taxon>Bacteria</taxon>
        <taxon>Bacillati</taxon>
        <taxon>Actinomycetota</taxon>
        <taxon>Actinomycetes</taxon>
        <taxon>Pseudonocardiales</taxon>
        <taxon>Pseudonocardiaceae</taxon>
        <taxon>Lentzea</taxon>
    </lineage>
</organism>
<dbReference type="InterPro" id="IPR015421">
    <property type="entry name" value="PyrdxlP-dep_Trfase_major"/>
</dbReference>
<dbReference type="SUPFAM" id="SSF53383">
    <property type="entry name" value="PLP-dependent transferases"/>
    <property type="match status" value="1"/>
</dbReference>
<sequence>MTVPRGLLDGPIYLDHNATTPIDPAVTESMLPCLTAEFGNPSSTHHYGRGCRGALDHARGQVAALLGTTAERIAFTGSGSEADNLAVRGTVLASGVERPHVITHPTEHPAVLRACEALHRWHNTEVTLLPVDGDGLVDPADLAAAITPRTVLVSVMAANNETGALQPVDDLARIAREREVVFHTDAAQVIGKIPFGAAELDLVTVPGHKMYAPKGIGALCVRPGVPLEPLVYGGGQEHGLRAGTENVALAVALGTAAALAAEELASGGHERLRALRDHLHHRLAPRCRAGSTSTVPRRRGCPTPSTSASPASPGTNCSAPQARSPPPPARPATADTTSPHPCSPPWACPPAVAWAHCGCRWAAGRPPSRSTRQHITSSPPPADTTGSRAADGRRPEVHRAGWRRGAPESCRWRRTCAYESRRVVLLYGMPCRRQKSSTTGCARRRLGRGMCG</sequence>
<feature type="compositionally biased region" description="Polar residues" evidence="4">
    <location>
        <begin position="368"/>
        <end position="377"/>
    </location>
</feature>
<feature type="region of interest" description="Disordered" evidence="4">
    <location>
        <begin position="365"/>
        <end position="400"/>
    </location>
</feature>
<evidence type="ECO:0000256" key="1">
    <source>
        <dbReference type="ARBA" id="ARBA00001933"/>
    </source>
</evidence>
<dbReference type="PANTHER" id="PTHR11601">
    <property type="entry name" value="CYSTEINE DESULFURYLASE FAMILY MEMBER"/>
    <property type="match status" value="1"/>
</dbReference>
<evidence type="ECO:0000259" key="5">
    <source>
        <dbReference type="Pfam" id="PF00266"/>
    </source>
</evidence>